<dbReference type="EMBL" id="NCMJ01000226">
    <property type="protein sequence ID" value="PLE24202.1"/>
    <property type="molecule type" value="Genomic_DNA"/>
</dbReference>
<dbReference type="InterPro" id="IPR002197">
    <property type="entry name" value="HTH_Fis"/>
</dbReference>
<dbReference type="GO" id="GO:0043565">
    <property type="term" value="F:sequence-specific DNA binding"/>
    <property type="evidence" value="ECO:0007669"/>
    <property type="project" value="InterPro"/>
</dbReference>
<dbReference type="FunFam" id="1.10.10.60:FF:000270">
    <property type="entry name" value="Sigma-54-dependent Fis family transcriptional regulator"/>
    <property type="match status" value="1"/>
</dbReference>
<name>A0A9Q5ZU42_KLEPN</name>
<comment type="caution">
    <text evidence="2">The sequence shown here is derived from an EMBL/GenBank/DDBJ whole genome shotgun (WGS) entry which is preliminary data.</text>
</comment>
<dbReference type="Proteomes" id="UP000234439">
    <property type="component" value="Unassembled WGS sequence"/>
</dbReference>
<reference evidence="2 3" key="1">
    <citation type="journal article" date="2017" name="J. Infect. Dis.">
        <title>An Analysis of the Epidemic of Klebsiella pneumoniae Carbapenemase-Producing K. pneumoniae: Convergence of Two Evolutionary Mechanisms Creates the Perfect Storm.</title>
        <authorList>
            <person name="Rojas L.J."/>
            <person name="Weinstock G.M."/>
            <person name="De La Cadena E."/>
            <person name="Diaz L."/>
            <person name="Rios R."/>
            <person name="Hanson B.M."/>
            <person name="Brown J.S."/>
            <person name="Vats P."/>
            <person name="Phillips D.S."/>
            <person name="Nguyen H."/>
            <person name="Hujer K.M."/>
            <person name="Correa A."/>
            <person name="Adams M.D."/>
            <person name="Perez F."/>
            <person name="Sodergren E."/>
            <person name="Narechania A."/>
            <person name="Planet P.J."/>
            <person name="Villegas M.V."/>
            <person name="Bonomo R.A."/>
            <person name="Arias C.A."/>
        </authorList>
    </citation>
    <scope>NUCLEOTIDE SEQUENCE [LARGE SCALE GENOMIC DNA]</scope>
    <source>
        <strain evidence="2 3">COL-Kpn30</strain>
    </source>
</reference>
<feature type="domain" description="DNA binding HTH" evidence="1">
    <location>
        <begin position="21"/>
        <end position="59"/>
    </location>
</feature>
<organism evidence="2 3">
    <name type="scientific">Klebsiella pneumoniae</name>
    <dbReference type="NCBI Taxonomy" id="573"/>
    <lineage>
        <taxon>Bacteria</taxon>
        <taxon>Pseudomonadati</taxon>
        <taxon>Pseudomonadota</taxon>
        <taxon>Gammaproteobacteria</taxon>
        <taxon>Enterobacterales</taxon>
        <taxon>Enterobacteriaceae</taxon>
        <taxon>Klebsiella/Raoultella group</taxon>
        <taxon>Klebsiella</taxon>
        <taxon>Klebsiella pneumoniae complex</taxon>
    </lineage>
</organism>
<protein>
    <submittedName>
        <fullName evidence="2">Transcriptional regulator</fullName>
    </submittedName>
</protein>
<dbReference type="Gene3D" id="1.10.10.60">
    <property type="entry name" value="Homeodomain-like"/>
    <property type="match status" value="1"/>
</dbReference>
<feature type="non-terminal residue" evidence="2">
    <location>
        <position position="1"/>
    </location>
</feature>
<proteinExistence type="predicted"/>
<accession>A0A9Q5ZU42</accession>
<evidence type="ECO:0000259" key="1">
    <source>
        <dbReference type="Pfam" id="PF02954"/>
    </source>
</evidence>
<gene>
    <name evidence="2" type="ORF">B6I68_29235</name>
</gene>
<evidence type="ECO:0000313" key="2">
    <source>
        <dbReference type="EMBL" id="PLE24202.1"/>
    </source>
</evidence>
<dbReference type="AlphaFoldDB" id="A0A9Q5ZU42"/>
<dbReference type="SUPFAM" id="SSF46689">
    <property type="entry name" value="Homeodomain-like"/>
    <property type="match status" value="1"/>
</dbReference>
<dbReference type="InterPro" id="IPR009057">
    <property type="entry name" value="Homeodomain-like_sf"/>
</dbReference>
<dbReference type="RefSeq" id="WP_319823370.1">
    <property type="nucleotide sequence ID" value="NZ_NCMJ01000226.1"/>
</dbReference>
<dbReference type="PRINTS" id="PR01590">
    <property type="entry name" value="HTHFIS"/>
</dbReference>
<sequence length="60" mass="6182">LAIAGTPLPSGGSEEGGIQPLVEVEKEVILAALEKTGGNKTEAARQLGITRKTLLAKLSR</sequence>
<evidence type="ECO:0000313" key="3">
    <source>
        <dbReference type="Proteomes" id="UP000234439"/>
    </source>
</evidence>
<dbReference type="Pfam" id="PF02954">
    <property type="entry name" value="HTH_8"/>
    <property type="match status" value="1"/>
</dbReference>